<dbReference type="GO" id="GO:0005634">
    <property type="term" value="C:nucleus"/>
    <property type="evidence" value="ECO:0007669"/>
    <property type="project" value="UniProtKB-SubCell"/>
</dbReference>
<feature type="domain" description="Zn(2)-C6 fungal-type" evidence="8">
    <location>
        <begin position="12"/>
        <end position="44"/>
    </location>
</feature>
<dbReference type="PANTHER" id="PTHR31001">
    <property type="entry name" value="UNCHARACTERIZED TRANSCRIPTIONAL REGULATORY PROTEIN"/>
    <property type="match status" value="1"/>
</dbReference>
<dbReference type="GO" id="GO:0006351">
    <property type="term" value="P:DNA-templated transcription"/>
    <property type="evidence" value="ECO:0007669"/>
    <property type="project" value="InterPro"/>
</dbReference>
<protein>
    <submittedName>
        <fullName evidence="9">Pyrimidine pathway regulatory protein 1</fullName>
    </submittedName>
</protein>
<gene>
    <name evidence="9" type="ORF">PISL3812_03541</name>
</gene>
<evidence type="ECO:0000313" key="9">
    <source>
        <dbReference type="EMBL" id="CRG86534.1"/>
    </source>
</evidence>
<dbReference type="SMART" id="SM00906">
    <property type="entry name" value="Fungal_trans"/>
    <property type="match status" value="1"/>
</dbReference>
<sequence length="741" mass="83306">MPPKRRNGQLSSCEPCRKAKMRCDHATPTCGRCAKRQQTELCIYHPAPLTQPKPLERPSPVPKKRKRGSLIVSERGFVSTNLLSKYRVQPSSPITRNEVDGNAEEKLQLRRKLFSTGFLGPSSYWAPFDKPEESPILGLTPETSSGEEIDTPLESTMEGGLVDLDQIECGAKILVLFDDLPLYLQLLMARYRLCEPWVFGLTLAREIFGPLTELRKQWMQGTKNKKSQSRLLAWSKKLFDNSASPIKMDRSTTVSEYFAIASPRWETIALMFTWVGIATTMIPDNDECLRLDDGTVIDKNKLRLLMVEVVELCLSFCDSVGAMSDPLCWALVQHTSLLAESLGDSNYRTWRRLGDLSTMVFALGIHCPETNPSIPFFLIEIRRRVLIASYTIDKTLATLLGRPPRIAWQYCDIQNPLDLDYADIFPASDEQRQDKLLEKIGPDGWNIEGRMTSGSKARLYAILGPMREKILALSLSPHPGDVAQKISETWAEHRQLRLNLPHFLQWSPSISGTGTLCFATDFLANLHLESLNNEFILYHVLVKRTGQGKTEFLNLAREILSVVLLTFSRSSLPRMDFYQTWNLCYLGLPCAGVLARELLERSQHQQQHQKRTSNDQQRTPSIAAPFPRSEVIQNLSVFASHLESTLDIRDGNYGIARKGLQAIRSVLDRILSGDDVVSSSAVTASDTTAQPPPTNTMELPAGLGDWPATVPNFQSEDGNAAEFMTWLDNIDWAQESLLTFS</sequence>
<dbReference type="Pfam" id="PF00172">
    <property type="entry name" value="Zn_clus"/>
    <property type="match status" value="1"/>
</dbReference>
<evidence type="ECO:0000256" key="6">
    <source>
        <dbReference type="ARBA" id="ARBA00023242"/>
    </source>
</evidence>
<evidence type="ECO:0000256" key="2">
    <source>
        <dbReference type="ARBA" id="ARBA00022723"/>
    </source>
</evidence>
<accession>A0A0U1LT21</accession>
<dbReference type="OrthoDB" id="4898680at2759"/>
<dbReference type="InterPro" id="IPR001138">
    <property type="entry name" value="Zn2Cys6_DnaBD"/>
</dbReference>
<evidence type="ECO:0000313" key="10">
    <source>
        <dbReference type="Proteomes" id="UP000054383"/>
    </source>
</evidence>
<dbReference type="PROSITE" id="PS00463">
    <property type="entry name" value="ZN2_CY6_FUNGAL_1"/>
    <property type="match status" value="1"/>
</dbReference>
<dbReference type="InterPro" id="IPR007219">
    <property type="entry name" value="XnlR_reg_dom"/>
</dbReference>
<keyword evidence="5" id="KW-0804">Transcription</keyword>
<evidence type="ECO:0000259" key="8">
    <source>
        <dbReference type="PROSITE" id="PS50048"/>
    </source>
</evidence>
<keyword evidence="3" id="KW-0805">Transcription regulation</keyword>
<evidence type="ECO:0000256" key="4">
    <source>
        <dbReference type="ARBA" id="ARBA00023125"/>
    </source>
</evidence>
<dbReference type="Pfam" id="PF04082">
    <property type="entry name" value="Fungal_trans"/>
    <property type="match status" value="1"/>
</dbReference>
<organism evidence="9 10">
    <name type="scientific">Talaromyces islandicus</name>
    <name type="common">Penicillium islandicum</name>
    <dbReference type="NCBI Taxonomy" id="28573"/>
    <lineage>
        <taxon>Eukaryota</taxon>
        <taxon>Fungi</taxon>
        <taxon>Dikarya</taxon>
        <taxon>Ascomycota</taxon>
        <taxon>Pezizomycotina</taxon>
        <taxon>Eurotiomycetes</taxon>
        <taxon>Eurotiomycetidae</taxon>
        <taxon>Eurotiales</taxon>
        <taxon>Trichocomaceae</taxon>
        <taxon>Talaromyces</taxon>
        <taxon>Talaromyces sect. Islandici</taxon>
    </lineage>
</organism>
<keyword evidence="2" id="KW-0479">Metal-binding</keyword>
<dbReference type="SMART" id="SM00066">
    <property type="entry name" value="GAL4"/>
    <property type="match status" value="1"/>
</dbReference>
<dbReference type="CDD" id="cd00067">
    <property type="entry name" value="GAL4"/>
    <property type="match status" value="1"/>
</dbReference>
<dbReference type="OMA" id="FDWEQEI"/>
<evidence type="ECO:0000256" key="3">
    <source>
        <dbReference type="ARBA" id="ARBA00023015"/>
    </source>
</evidence>
<dbReference type="GO" id="GO:0008270">
    <property type="term" value="F:zinc ion binding"/>
    <property type="evidence" value="ECO:0007669"/>
    <property type="project" value="InterPro"/>
</dbReference>
<feature type="region of interest" description="Disordered" evidence="7">
    <location>
        <begin position="604"/>
        <end position="623"/>
    </location>
</feature>
<evidence type="ECO:0000256" key="5">
    <source>
        <dbReference type="ARBA" id="ARBA00023163"/>
    </source>
</evidence>
<reference evidence="9 10" key="1">
    <citation type="submission" date="2015-04" db="EMBL/GenBank/DDBJ databases">
        <authorList>
            <person name="Syromyatnikov M.Y."/>
            <person name="Popov V.N."/>
        </authorList>
    </citation>
    <scope>NUCLEOTIDE SEQUENCE [LARGE SCALE GENOMIC DNA]</scope>
    <source>
        <strain evidence="9">WF-38-12</strain>
    </source>
</reference>
<dbReference type="PANTHER" id="PTHR31001:SF53">
    <property type="entry name" value="ZN(II)2CYS6 TRANSCRIPTION FACTOR (EUROFUNG)"/>
    <property type="match status" value="1"/>
</dbReference>
<evidence type="ECO:0000256" key="7">
    <source>
        <dbReference type="SAM" id="MobiDB-lite"/>
    </source>
</evidence>
<evidence type="ECO:0000256" key="1">
    <source>
        <dbReference type="ARBA" id="ARBA00004123"/>
    </source>
</evidence>
<dbReference type="Proteomes" id="UP000054383">
    <property type="component" value="Unassembled WGS sequence"/>
</dbReference>
<keyword evidence="4" id="KW-0238">DNA-binding</keyword>
<name>A0A0U1LT21_TALIS</name>
<dbReference type="Gene3D" id="4.10.240.10">
    <property type="entry name" value="Zn(2)-C6 fungal-type DNA-binding domain"/>
    <property type="match status" value="1"/>
</dbReference>
<dbReference type="EMBL" id="CVMT01000002">
    <property type="protein sequence ID" value="CRG86534.1"/>
    <property type="molecule type" value="Genomic_DNA"/>
</dbReference>
<keyword evidence="6" id="KW-0539">Nucleus</keyword>
<dbReference type="AlphaFoldDB" id="A0A0U1LT21"/>
<dbReference type="GO" id="GO:0003677">
    <property type="term" value="F:DNA binding"/>
    <property type="evidence" value="ECO:0007669"/>
    <property type="project" value="UniProtKB-KW"/>
</dbReference>
<dbReference type="CDD" id="cd12148">
    <property type="entry name" value="fungal_TF_MHR"/>
    <property type="match status" value="1"/>
</dbReference>
<dbReference type="InterPro" id="IPR050613">
    <property type="entry name" value="Sec_Metabolite_Reg"/>
</dbReference>
<dbReference type="PROSITE" id="PS50048">
    <property type="entry name" value="ZN2_CY6_FUNGAL_2"/>
    <property type="match status" value="1"/>
</dbReference>
<dbReference type="GO" id="GO:0000981">
    <property type="term" value="F:DNA-binding transcription factor activity, RNA polymerase II-specific"/>
    <property type="evidence" value="ECO:0007669"/>
    <property type="project" value="InterPro"/>
</dbReference>
<dbReference type="InterPro" id="IPR036864">
    <property type="entry name" value="Zn2-C6_fun-type_DNA-bd_sf"/>
</dbReference>
<comment type="subcellular location">
    <subcellularLocation>
        <location evidence="1">Nucleus</location>
    </subcellularLocation>
</comment>
<proteinExistence type="predicted"/>
<dbReference type="SUPFAM" id="SSF57701">
    <property type="entry name" value="Zn2/Cys6 DNA-binding domain"/>
    <property type="match status" value="1"/>
</dbReference>
<keyword evidence="10" id="KW-1185">Reference proteome</keyword>